<evidence type="ECO:0000256" key="2">
    <source>
        <dbReference type="ARBA" id="ARBA00023172"/>
    </source>
</evidence>
<sequence length="595" mass="69476">MLGVYARTSRDSGEFSTIDQQVKAGIDFANHNNMKYKVFQDKGFSGYKIDDSEDKDPFANRPAFSEMIEAIKLGTINAVWVWEHSRLSRNQYASAVIFNLFLKHKIRLYEKDKEYDLYDPNVQLLRSMLDAVAQYERQLIVRRTTRGLYNAIDSGKRSYTSFFGYRKTVKNEKGNYLWEAVPAEIDQLKNWFKRFKNGESLRSIIVSEADFKDTTRYKLTRTSQLSRYMQHFDYTGYTLNTKGLDYLKKFDNFEIDSLQMLRNPDYWVKSSAYPIEIFTREEWIENKERLRVHRGKRKEAKNRKAEKALGTGIIQCALCGSKYFHQIQIQKRNGKEQHYLYYFHHKTIAGACSQKPKSIVQHKIDTILKTFVLYNILASDGETKFLKEQLFQEEIEKKAIKEKLKTLKANRKKLEIQKNKLKKALEAAEDVGTITVLAKQIDNAEGAISEADKNIIDAEIDLENKNADMEKTQAQLLYYSAKDLLIQFFEKWNIEEQRNHLLRVVDSATLNGTKLTIISGGVTYIFNTTKHYQFPQSMYQELLEKGGKNIDYLISHHKEELTDEEMYIATMRRILLSGIVNGLSSFDMISKRIVF</sequence>
<dbReference type="InterPro" id="IPR036162">
    <property type="entry name" value="Resolvase-like_N_sf"/>
</dbReference>
<dbReference type="Proteomes" id="UP000464374">
    <property type="component" value="Chromosome"/>
</dbReference>
<dbReference type="GO" id="GO:0003677">
    <property type="term" value="F:DNA binding"/>
    <property type="evidence" value="ECO:0007669"/>
    <property type="project" value="UniProtKB-KW"/>
</dbReference>
<dbReference type="GO" id="GO:0000150">
    <property type="term" value="F:DNA strand exchange activity"/>
    <property type="evidence" value="ECO:0007669"/>
    <property type="project" value="InterPro"/>
</dbReference>
<dbReference type="CDD" id="cd00338">
    <property type="entry name" value="Ser_Recombinase"/>
    <property type="match status" value="1"/>
</dbReference>
<evidence type="ECO:0000313" key="6">
    <source>
        <dbReference type="Proteomes" id="UP000464374"/>
    </source>
</evidence>
<dbReference type="PANTHER" id="PTHR30461:SF2">
    <property type="entry name" value="SERINE RECOMBINASE PINE-RELATED"/>
    <property type="match status" value="1"/>
</dbReference>
<dbReference type="AlphaFoldDB" id="A0A6P1Y4W5"/>
<dbReference type="InterPro" id="IPR050639">
    <property type="entry name" value="SSR_resolvase"/>
</dbReference>
<dbReference type="Gene3D" id="3.40.50.1390">
    <property type="entry name" value="Resolvase, N-terminal catalytic domain"/>
    <property type="match status" value="1"/>
</dbReference>
<proteinExistence type="predicted"/>
<evidence type="ECO:0000313" key="5">
    <source>
        <dbReference type="EMBL" id="QHX44555.1"/>
    </source>
</evidence>
<reference evidence="5 6" key="1">
    <citation type="submission" date="2020-01" db="EMBL/GenBank/DDBJ databases">
        <title>Complete genome sequence of a human oral phylogroup 1 Treponema sp. strain ATCC 700766, originally isolated from periodontitis dental plaque.</title>
        <authorList>
            <person name="Chan Y."/>
            <person name="Huo Y.-B."/>
            <person name="Yu X.-L."/>
            <person name="Zeng H."/>
            <person name="Leung W.-K."/>
            <person name="Watt R.M."/>
        </authorList>
    </citation>
    <scope>NUCLEOTIDE SEQUENCE [LARGE SCALE GENOMIC DNA]</scope>
    <source>
        <strain evidence="5 6">OMZ 804</strain>
    </source>
</reference>
<evidence type="ECO:0000256" key="1">
    <source>
        <dbReference type="ARBA" id="ARBA00023125"/>
    </source>
</evidence>
<name>A0A6P1Y4W5_9SPIR</name>
<dbReference type="PANTHER" id="PTHR30461">
    <property type="entry name" value="DNA-INVERTASE FROM LAMBDOID PROPHAGE"/>
    <property type="match status" value="1"/>
</dbReference>
<feature type="coiled-coil region" evidence="3">
    <location>
        <begin position="390"/>
        <end position="475"/>
    </location>
</feature>
<keyword evidence="3" id="KW-0175">Coiled coil</keyword>
<keyword evidence="2" id="KW-0233">DNA recombination</keyword>
<protein>
    <submittedName>
        <fullName evidence="5">Recombinase family protein</fullName>
    </submittedName>
</protein>
<keyword evidence="1" id="KW-0238">DNA-binding</keyword>
<gene>
    <name evidence="5" type="ORF">GWP43_09360</name>
</gene>
<dbReference type="InterPro" id="IPR006119">
    <property type="entry name" value="Resolv_N"/>
</dbReference>
<dbReference type="PROSITE" id="PS51736">
    <property type="entry name" value="RECOMBINASES_3"/>
    <property type="match status" value="1"/>
</dbReference>
<dbReference type="SUPFAM" id="SSF53041">
    <property type="entry name" value="Resolvase-like"/>
    <property type="match status" value="1"/>
</dbReference>
<dbReference type="EMBL" id="CP048020">
    <property type="protein sequence ID" value="QHX44555.1"/>
    <property type="molecule type" value="Genomic_DNA"/>
</dbReference>
<accession>A0A6P1Y4W5</accession>
<feature type="domain" description="Resolvase/invertase-type recombinase catalytic" evidence="4">
    <location>
        <begin position="1"/>
        <end position="155"/>
    </location>
</feature>
<dbReference type="KEGG" id="trz:GWP43_09360"/>
<evidence type="ECO:0000259" key="4">
    <source>
        <dbReference type="PROSITE" id="PS51736"/>
    </source>
</evidence>
<organism evidence="5 6">
    <name type="scientific">Treponema vincentii</name>
    <dbReference type="NCBI Taxonomy" id="69710"/>
    <lineage>
        <taxon>Bacteria</taxon>
        <taxon>Pseudomonadati</taxon>
        <taxon>Spirochaetota</taxon>
        <taxon>Spirochaetia</taxon>
        <taxon>Spirochaetales</taxon>
        <taxon>Treponemataceae</taxon>
        <taxon>Treponema</taxon>
    </lineage>
</organism>
<evidence type="ECO:0000256" key="3">
    <source>
        <dbReference type="SAM" id="Coils"/>
    </source>
</evidence>
<dbReference type="SMART" id="SM00857">
    <property type="entry name" value="Resolvase"/>
    <property type="match status" value="1"/>
</dbReference>
<dbReference type="Pfam" id="PF00239">
    <property type="entry name" value="Resolvase"/>
    <property type="match status" value="1"/>
</dbReference>